<dbReference type="EMBL" id="JBHSDU010000014">
    <property type="protein sequence ID" value="MFC4312783.1"/>
    <property type="molecule type" value="Genomic_DNA"/>
</dbReference>
<evidence type="ECO:0000313" key="1">
    <source>
        <dbReference type="EMBL" id="MFC4312783.1"/>
    </source>
</evidence>
<reference evidence="2" key="1">
    <citation type="journal article" date="2019" name="Int. J. Syst. Evol. Microbiol.">
        <title>The Global Catalogue of Microorganisms (GCM) 10K type strain sequencing project: providing services to taxonomists for standard genome sequencing and annotation.</title>
        <authorList>
            <consortium name="The Broad Institute Genomics Platform"/>
            <consortium name="The Broad Institute Genome Sequencing Center for Infectious Disease"/>
            <person name="Wu L."/>
            <person name="Ma J."/>
        </authorList>
    </citation>
    <scope>NUCLEOTIDE SEQUENCE [LARGE SCALE GENOMIC DNA]</scope>
    <source>
        <strain evidence="2">CGMCC 1.10759</strain>
    </source>
</reference>
<dbReference type="InterPro" id="IPR027304">
    <property type="entry name" value="Trigger_fact/SurA_dom_sf"/>
</dbReference>
<comment type="caution">
    <text evidence="1">The sequence shown here is derived from an EMBL/GenBank/DDBJ whole genome shotgun (WGS) entry which is preliminary data.</text>
</comment>
<dbReference type="Gene3D" id="1.10.4030.10">
    <property type="entry name" value="Porin chaperone SurA, peptide-binding domain"/>
    <property type="match status" value="1"/>
</dbReference>
<name>A0ABV8T0U5_9GAMM</name>
<dbReference type="Proteomes" id="UP001595904">
    <property type="component" value="Unassembled WGS sequence"/>
</dbReference>
<organism evidence="1 2">
    <name type="scientific">Steroidobacter flavus</name>
    <dbReference type="NCBI Taxonomy" id="1842136"/>
    <lineage>
        <taxon>Bacteria</taxon>
        <taxon>Pseudomonadati</taxon>
        <taxon>Pseudomonadota</taxon>
        <taxon>Gammaproteobacteria</taxon>
        <taxon>Steroidobacterales</taxon>
        <taxon>Steroidobacteraceae</taxon>
        <taxon>Steroidobacter</taxon>
    </lineage>
</organism>
<dbReference type="NCBIfam" id="TIGR04500">
    <property type="entry name" value="PpiC_rel_mature"/>
    <property type="match status" value="1"/>
</dbReference>
<dbReference type="SUPFAM" id="SSF109998">
    <property type="entry name" value="Triger factor/SurA peptide-binding domain-like"/>
    <property type="match status" value="1"/>
</dbReference>
<proteinExistence type="predicted"/>
<sequence>MLETHQSVLTDVLSCLEGIAKEGMAPSQAHGRMNALRSRHPAASIELVWEEQAFDGSRHYDALVRPQGFEGTVSLSVCHDEALPWPLRGLQPWRDSELLRVNGTVMPVENAIRHLDLLWQRKPLMQRLIDSCIVEAELDRRQIEITEAEVQASVNDIRRRRGLLTAADTHAWLVESGMSMQGLKDLAGRLARAAKLPEVVVSADAEQYLQDHRADFDVINTRVLQTPDVRTARQIADAVREGSQSFLHAAEDAVFGDSSGRTQFFYRRELRHRLAARINADSFSFIAGELLGPIEQGDERLVINVVSVETADRNAQLRRAVVTRLFEEWLREQRRKARIEWFWGPNHATQAAR</sequence>
<protein>
    <submittedName>
        <fullName evidence="1">TIGR04500 family putative peptide maturation system protein</fullName>
    </submittedName>
</protein>
<dbReference type="RefSeq" id="WP_380602471.1">
    <property type="nucleotide sequence ID" value="NZ_JBHSDU010000014.1"/>
</dbReference>
<keyword evidence="2" id="KW-1185">Reference proteome</keyword>
<evidence type="ECO:0000313" key="2">
    <source>
        <dbReference type="Proteomes" id="UP001595904"/>
    </source>
</evidence>
<gene>
    <name evidence="1" type="ORF">ACFPN2_27105</name>
</gene>
<dbReference type="InterPro" id="IPR030985">
    <property type="entry name" value="PpiC-rel_mature"/>
</dbReference>
<accession>A0ABV8T0U5</accession>